<comment type="caution">
    <text evidence="1">The sequence shown here is derived from an EMBL/GenBank/DDBJ whole genome shotgun (WGS) entry which is preliminary data.</text>
</comment>
<proteinExistence type="predicted"/>
<organism evidence="1 2">
    <name type="scientific">Mycolicibacterium mucogenicum</name>
    <name type="common">Mycobacterium mucogenicum</name>
    <dbReference type="NCBI Taxonomy" id="56689"/>
    <lineage>
        <taxon>Bacteria</taxon>
        <taxon>Bacillati</taxon>
        <taxon>Actinomycetota</taxon>
        <taxon>Actinomycetes</taxon>
        <taxon>Mycobacteriales</taxon>
        <taxon>Mycobacteriaceae</taxon>
        <taxon>Mycolicibacterium</taxon>
    </lineage>
</organism>
<name>A0A1A0MJG2_MYCMU</name>
<dbReference type="Proteomes" id="UP000093962">
    <property type="component" value="Unassembled WGS sequence"/>
</dbReference>
<dbReference type="EMBL" id="LZSF01000175">
    <property type="protein sequence ID" value="OBA85547.1"/>
    <property type="molecule type" value="Genomic_DNA"/>
</dbReference>
<sequence length="97" mass="11122">MCRTDAHTPYRVRVARREIAVRAVHRCVGGVCDLPALDPDWSIGRIGRCYHDFVYTGTNVCSCWMCHWHSRPEVRRAAVRAELRAVAREWNAAKVEA</sequence>
<protein>
    <submittedName>
        <fullName evidence="1">Uncharacterized protein</fullName>
    </submittedName>
</protein>
<evidence type="ECO:0000313" key="2">
    <source>
        <dbReference type="Proteomes" id="UP000093962"/>
    </source>
</evidence>
<dbReference type="AlphaFoldDB" id="A0A1A0MJG2"/>
<accession>A0A1A0MJG2</accession>
<dbReference type="RefSeq" id="WP_061005063.1">
    <property type="nucleotide sequence ID" value="NZ_LSKA01000380.1"/>
</dbReference>
<evidence type="ECO:0000313" key="1">
    <source>
        <dbReference type="EMBL" id="OBA85547.1"/>
    </source>
</evidence>
<gene>
    <name evidence="1" type="ORF">A5642_24025</name>
</gene>
<dbReference type="OrthoDB" id="3380505at2"/>
<reference evidence="1 2" key="1">
    <citation type="submission" date="2016-06" db="EMBL/GenBank/DDBJ databases">
        <authorList>
            <person name="Kjaerup R.B."/>
            <person name="Dalgaard T.S."/>
            <person name="Juul-Madsen H.R."/>
        </authorList>
    </citation>
    <scope>NUCLEOTIDE SEQUENCE [LARGE SCALE GENOMIC DNA]</scope>
    <source>
        <strain evidence="1 2">1199456.5</strain>
    </source>
</reference>